<accession>A0A841J2V3</accession>
<feature type="transmembrane region" description="Helical" evidence="5">
    <location>
        <begin position="44"/>
        <end position="63"/>
    </location>
</feature>
<protein>
    <recommendedName>
        <fullName evidence="6">Methyl-accepting transducer domain-containing protein</fullName>
    </recommendedName>
</protein>
<feature type="compositionally biased region" description="Basic and acidic residues" evidence="4">
    <location>
        <begin position="239"/>
        <end position="262"/>
    </location>
</feature>
<dbReference type="GO" id="GO:0007165">
    <property type="term" value="P:signal transduction"/>
    <property type="evidence" value="ECO:0007669"/>
    <property type="project" value="UniProtKB-KW"/>
</dbReference>
<feature type="transmembrane region" description="Helical" evidence="5">
    <location>
        <begin position="186"/>
        <end position="204"/>
    </location>
</feature>
<name>A0A841J2V3_9SPHN</name>
<evidence type="ECO:0000256" key="4">
    <source>
        <dbReference type="SAM" id="MobiDB-lite"/>
    </source>
</evidence>
<comment type="caution">
    <text evidence="7">The sequence shown here is derived from an EMBL/GenBank/DDBJ whole genome shotgun (WGS) entry which is preliminary data.</text>
</comment>
<dbReference type="Gene3D" id="1.10.287.950">
    <property type="entry name" value="Methyl-accepting chemotaxis protein"/>
    <property type="match status" value="1"/>
</dbReference>
<dbReference type="AlphaFoldDB" id="A0A841J2V3"/>
<evidence type="ECO:0000313" key="8">
    <source>
        <dbReference type="Proteomes" id="UP000552700"/>
    </source>
</evidence>
<evidence type="ECO:0000259" key="6">
    <source>
        <dbReference type="PROSITE" id="PS50111"/>
    </source>
</evidence>
<evidence type="ECO:0000256" key="1">
    <source>
        <dbReference type="ARBA" id="ARBA00023224"/>
    </source>
</evidence>
<evidence type="ECO:0000313" key="7">
    <source>
        <dbReference type="EMBL" id="MBB6123856.1"/>
    </source>
</evidence>
<feature type="transmembrane region" description="Helical" evidence="5">
    <location>
        <begin position="69"/>
        <end position="90"/>
    </location>
</feature>
<keyword evidence="1 3" id="KW-0807">Transducer</keyword>
<dbReference type="InterPro" id="IPR004090">
    <property type="entry name" value="Chemotax_Me-accpt_rcpt"/>
</dbReference>
<organism evidence="7 8">
    <name type="scientific">Sphingobium subterraneum</name>
    <dbReference type="NCBI Taxonomy" id="627688"/>
    <lineage>
        <taxon>Bacteria</taxon>
        <taxon>Pseudomonadati</taxon>
        <taxon>Pseudomonadota</taxon>
        <taxon>Alphaproteobacteria</taxon>
        <taxon>Sphingomonadales</taxon>
        <taxon>Sphingomonadaceae</taxon>
        <taxon>Sphingobium</taxon>
    </lineage>
</organism>
<dbReference type="InterPro" id="IPR004089">
    <property type="entry name" value="MCPsignal_dom"/>
</dbReference>
<dbReference type="PANTHER" id="PTHR32089">
    <property type="entry name" value="METHYL-ACCEPTING CHEMOTAXIS PROTEIN MCPB"/>
    <property type="match status" value="1"/>
</dbReference>
<dbReference type="RefSeq" id="WP_184079341.1">
    <property type="nucleotide sequence ID" value="NZ_JACIJP010000002.1"/>
</dbReference>
<dbReference type="Proteomes" id="UP000552700">
    <property type="component" value="Unassembled WGS sequence"/>
</dbReference>
<keyword evidence="5" id="KW-0472">Membrane</keyword>
<keyword evidence="5" id="KW-1133">Transmembrane helix</keyword>
<feature type="transmembrane region" description="Helical" evidence="5">
    <location>
        <begin position="143"/>
        <end position="166"/>
    </location>
</feature>
<keyword evidence="5" id="KW-0812">Transmembrane</keyword>
<dbReference type="SMART" id="SM00283">
    <property type="entry name" value="MA"/>
    <property type="match status" value="1"/>
</dbReference>
<dbReference type="GO" id="GO:0006935">
    <property type="term" value="P:chemotaxis"/>
    <property type="evidence" value="ECO:0007669"/>
    <property type="project" value="InterPro"/>
</dbReference>
<dbReference type="SUPFAM" id="SSF58104">
    <property type="entry name" value="Methyl-accepting chemotaxis protein (MCP) signaling domain"/>
    <property type="match status" value="1"/>
</dbReference>
<dbReference type="PRINTS" id="PR00260">
    <property type="entry name" value="CHEMTRNSDUCR"/>
</dbReference>
<comment type="similarity">
    <text evidence="2">Belongs to the methyl-accepting chemotaxis (MCP) protein family.</text>
</comment>
<evidence type="ECO:0000256" key="2">
    <source>
        <dbReference type="ARBA" id="ARBA00029447"/>
    </source>
</evidence>
<sequence>MTNSGGPIVDAVRRRARVALALEADSDPLLKQIGMEQARRVGRGVMRTCIPVMILALTIGFTFRNAPHGGLVLLFTAWQIAVAVLAQFFMPFTRFCRVNYDSVAACHRVTILYTGAISLGWGGLMVSAAAGSDPASQTMLLGIHIGVICVGGLTFAMIPAASLLYIFNLTLLCELNIAVQQNPISWLLYAAVVLFAVMLAQAYLQMSGQFVQRMRADADLLESERRMAENIRQMAENERAEIERAEQARAEAQRQRERDRQSAEAAQQAAMLTLAHQYEQSVAAVAEQLDEALNALALATDDISGINARARTKAQHVLDLASSTTHAIQSVAESTEALNISAASISAEADKQVASGAAAQGAGETGLHSLTALGSQTGSIGDIVALIQDLASQTSLLSLNATIEAARAGESGRGFAIVANEVKQLANQTQNAVSRIGAIITETHARMVQTEGAMRSVAETIGLVSTHAASIAEAAVGQREATEDIVDAATRTADAAHRVQENAQAVVLDARQADALAEDMRGIVQSLRTRSDTLRQSSDEFLAFLRQGRAGVDRAAGSGAQSRAA</sequence>
<evidence type="ECO:0000256" key="5">
    <source>
        <dbReference type="SAM" id="Phobius"/>
    </source>
</evidence>
<evidence type="ECO:0000256" key="3">
    <source>
        <dbReference type="PROSITE-ProRule" id="PRU00284"/>
    </source>
</evidence>
<dbReference type="GO" id="GO:0016020">
    <property type="term" value="C:membrane"/>
    <property type="evidence" value="ECO:0007669"/>
    <property type="project" value="InterPro"/>
</dbReference>
<reference evidence="7 8" key="1">
    <citation type="submission" date="2020-08" db="EMBL/GenBank/DDBJ databases">
        <title>Genomic Encyclopedia of Type Strains, Phase IV (KMG-IV): sequencing the most valuable type-strain genomes for metagenomic binning, comparative biology and taxonomic classification.</title>
        <authorList>
            <person name="Goeker M."/>
        </authorList>
    </citation>
    <scope>NUCLEOTIDE SEQUENCE [LARGE SCALE GENOMIC DNA]</scope>
    <source>
        <strain evidence="7 8">DSM 102255</strain>
    </source>
</reference>
<feature type="region of interest" description="Disordered" evidence="4">
    <location>
        <begin position="239"/>
        <end position="264"/>
    </location>
</feature>
<gene>
    <name evidence="7" type="ORF">FHS92_001585</name>
</gene>
<keyword evidence="8" id="KW-1185">Reference proteome</keyword>
<feature type="domain" description="Methyl-accepting transducer" evidence="6">
    <location>
        <begin position="285"/>
        <end position="517"/>
    </location>
</feature>
<dbReference type="Pfam" id="PF00015">
    <property type="entry name" value="MCPsignal"/>
    <property type="match status" value="1"/>
</dbReference>
<dbReference type="PANTHER" id="PTHR32089:SF112">
    <property type="entry name" value="LYSOZYME-LIKE PROTEIN-RELATED"/>
    <property type="match status" value="1"/>
</dbReference>
<dbReference type="GO" id="GO:0004888">
    <property type="term" value="F:transmembrane signaling receptor activity"/>
    <property type="evidence" value="ECO:0007669"/>
    <property type="project" value="InterPro"/>
</dbReference>
<dbReference type="EMBL" id="JACIJP010000002">
    <property type="protein sequence ID" value="MBB6123856.1"/>
    <property type="molecule type" value="Genomic_DNA"/>
</dbReference>
<proteinExistence type="inferred from homology"/>
<dbReference type="PROSITE" id="PS50111">
    <property type="entry name" value="CHEMOTAXIS_TRANSDUC_2"/>
    <property type="match status" value="1"/>
</dbReference>
<feature type="transmembrane region" description="Helical" evidence="5">
    <location>
        <begin position="111"/>
        <end position="131"/>
    </location>
</feature>